<comment type="caution">
    <text evidence="5">The sequence shown here is derived from an EMBL/GenBank/DDBJ whole genome shotgun (WGS) entry which is preliminary data.</text>
</comment>
<sequence length="526" mass="59226">MEASLPVTKYCHIEEQVSQKSSISTRLAQHFPSVFNFLRRHPSSSNDTNGNDFKVMKKTDSNKMENKVPVEGISGGFDDSGEIQNAPNVRSSDIYSLRDYDSGSDQNEAPLLPGTSDSSGYYDEITEVISTSHREPLSGWSLGPGHQLAQDSSRSWGASSDSSFEVMREFYNTASTLLKGKTDIPKKQGVLSVRAASMPRDEVQRRGVYKGRCQGGLPEGKGRLVLGDGSIYDGRRYGKRSGAGTFYFSNRDVFQGSWRDDLMHGKLNLKVILAWPCRVGFIHWRPVVCKLLEGKGQWCIEIWDEGVLVSRQTLPVELTQLLILEKLYLDNNKLSVLPPELGELKTLKVLGVDYSMLVLVGKRGIEKQPFQRTYFTATGIEKIIHGHIEKETKATGVYIAEDGRNGFCLSDVYCWQDGAIVAKNPNLFTIRRAQLLWPDTNIDCLVSICCGSFTYKDIISYWRIKFRDFNFLKERKGGWRYVDTGQVLIESACSVDGVEEALSTLLPMLPEIQYFQFNPVYFQLRS</sequence>
<feature type="compositionally biased region" description="Polar residues" evidence="4">
    <location>
        <begin position="82"/>
        <end position="94"/>
    </location>
</feature>
<name>A0A1R3JUV8_9ROSI</name>
<keyword evidence="6" id="KW-1185">Reference proteome</keyword>
<protein>
    <submittedName>
        <fullName evidence="5">1-phosphatidylinositol-4-phosphate 5-kinase</fullName>
    </submittedName>
</protein>
<dbReference type="GO" id="GO:0006631">
    <property type="term" value="P:fatty acid metabolic process"/>
    <property type="evidence" value="ECO:0007669"/>
    <property type="project" value="TreeGrafter"/>
</dbReference>
<dbReference type="PANTHER" id="PTHR24185:SF1">
    <property type="entry name" value="CALCIUM-INDEPENDENT PHOSPHOLIPASE A2-GAMMA"/>
    <property type="match status" value="1"/>
</dbReference>
<dbReference type="EMBL" id="AWUE01015333">
    <property type="protein sequence ID" value="OMO98487.1"/>
    <property type="molecule type" value="Genomic_DNA"/>
</dbReference>
<evidence type="ECO:0000313" key="6">
    <source>
        <dbReference type="Proteomes" id="UP000187203"/>
    </source>
</evidence>
<dbReference type="PANTHER" id="PTHR24185">
    <property type="entry name" value="CALCIUM-INDEPENDENT PHOSPHOLIPASE A2-GAMMA"/>
    <property type="match status" value="1"/>
</dbReference>
<dbReference type="GO" id="GO:0016020">
    <property type="term" value="C:membrane"/>
    <property type="evidence" value="ECO:0007669"/>
    <property type="project" value="TreeGrafter"/>
</dbReference>
<dbReference type="SUPFAM" id="SSF52075">
    <property type="entry name" value="Outer arm dynein light chain 1"/>
    <property type="match status" value="1"/>
</dbReference>
<keyword evidence="2" id="KW-0378">Hydrolase</keyword>
<gene>
    <name evidence="5" type="ORF">COLO4_13886</name>
</gene>
<keyword evidence="1" id="KW-0677">Repeat</keyword>
<dbReference type="GO" id="GO:0016042">
    <property type="term" value="P:lipid catabolic process"/>
    <property type="evidence" value="ECO:0007669"/>
    <property type="project" value="UniProtKB-KW"/>
</dbReference>
<evidence type="ECO:0000313" key="5">
    <source>
        <dbReference type="EMBL" id="OMO98487.1"/>
    </source>
</evidence>
<dbReference type="OrthoDB" id="270720at2759"/>
<keyword evidence="3" id="KW-0443">Lipid metabolism</keyword>
<evidence type="ECO:0000256" key="4">
    <source>
        <dbReference type="SAM" id="MobiDB-lite"/>
    </source>
</evidence>
<evidence type="ECO:0000256" key="3">
    <source>
        <dbReference type="ARBA" id="ARBA00022963"/>
    </source>
</evidence>
<dbReference type="Gene3D" id="2.20.110.10">
    <property type="entry name" value="Histone H3 K4-specific methyltransferase SET7/9 N-terminal domain"/>
    <property type="match status" value="1"/>
</dbReference>
<feature type="region of interest" description="Disordered" evidence="4">
    <location>
        <begin position="71"/>
        <end position="117"/>
    </location>
</feature>
<dbReference type="Pfam" id="PF02493">
    <property type="entry name" value="MORN"/>
    <property type="match status" value="3"/>
</dbReference>
<dbReference type="InterPro" id="IPR032675">
    <property type="entry name" value="LRR_dom_sf"/>
</dbReference>
<evidence type="ECO:0000256" key="1">
    <source>
        <dbReference type="ARBA" id="ARBA00022737"/>
    </source>
</evidence>
<dbReference type="AlphaFoldDB" id="A0A1R3JUV8"/>
<dbReference type="Proteomes" id="UP000187203">
    <property type="component" value="Unassembled WGS sequence"/>
</dbReference>
<organism evidence="5 6">
    <name type="scientific">Corchorus olitorius</name>
    <dbReference type="NCBI Taxonomy" id="93759"/>
    <lineage>
        <taxon>Eukaryota</taxon>
        <taxon>Viridiplantae</taxon>
        <taxon>Streptophyta</taxon>
        <taxon>Embryophyta</taxon>
        <taxon>Tracheophyta</taxon>
        <taxon>Spermatophyta</taxon>
        <taxon>Magnoliopsida</taxon>
        <taxon>eudicotyledons</taxon>
        <taxon>Gunneridae</taxon>
        <taxon>Pentapetalae</taxon>
        <taxon>rosids</taxon>
        <taxon>malvids</taxon>
        <taxon>Malvales</taxon>
        <taxon>Malvaceae</taxon>
        <taxon>Grewioideae</taxon>
        <taxon>Apeibeae</taxon>
        <taxon>Corchorus</taxon>
    </lineage>
</organism>
<dbReference type="STRING" id="93759.A0A1R3JUV8"/>
<proteinExistence type="predicted"/>
<reference evidence="6" key="1">
    <citation type="submission" date="2013-09" db="EMBL/GenBank/DDBJ databases">
        <title>Corchorus olitorius genome sequencing.</title>
        <authorList>
            <person name="Alam M."/>
            <person name="Haque M.S."/>
            <person name="Islam M.S."/>
            <person name="Emdad E.M."/>
            <person name="Islam M.M."/>
            <person name="Ahmed B."/>
            <person name="Halim A."/>
            <person name="Hossen Q.M.M."/>
            <person name="Hossain M.Z."/>
            <person name="Ahmed R."/>
            <person name="Khan M.M."/>
            <person name="Islam R."/>
            <person name="Rashid M.M."/>
            <person name="Khan S.A."/>
            <person name="Rahman M.S."/>
            <person name="Alam M."/>
            <person name="Yahiya A.S."/>
            <person name="Khan M.S."/>
            <person name="Azam M.S."/>
            <person name="Haque T."/>
            <person name="Lashkar M.Z.H."/>
            <person name="Akhand A.I."/>
            <person name="Morshed G."/>
            <person name="Roy S."/>
            <person name="Uddin K.S."/>
            <person name="Rabeya T."/>
            <person name="Hossain A.S."/>
            <person name="Chowdhury A."/>
            <person name="Snigdha A.R."/>
            <person name="Mortoza M.S."/>
            <person name="Matin S.A."/>
            <person name="Hoque S.M.E."/>
            <person name="Islam M.K."/>
            <person name="Roy D.K."/>
            <person name="Haider R."/>
            <person name="Moosa M.M."/>
            <person name="Elias S.M."/>
            <person name="Hasan A.M."/>
            <person name="Jahan S."/>
            <person name="Shafiuddin M."/>
            <person name="Mahmood N."/>
            <person name="Shommy N.S."/>
        </authorList>
    </citation>
    <scope>NUCLEOTIDE SEQUENCE [LARGE SCALE GENOMIC DNA]</scope>
    <source>
        <strain evidence="6">cv. O-4</strain>
    </source>
</reference>
<accession>A0A1R3JUV8</accession>
<dbReference type="SUPFAM" id="SSF82185">
    <property type="entry name" value="Histone H3 K4-specific methyltransferase SET7/9 N-terminal domain"/>
    <property type="match status" value="1"/>
</dbReference>
<dbReference type="Gene3D" id="3.80.10.10">
    <property type="entry name" value="Ribonuclease Inhibitor"/>
    <property type="match status" value="1"/>
</dbReference>
<keyword evidence="3" id="KW-0442">Lipid degradation</keyword>
<evidence type="ECO:0000256" key="2">
    <source>
        <dbReference type="ARBA" id="ARBA00022801"/>
    </source>
</evidence>
<dbReference type="GO" id="GO:0004620">
    <property type="term" value="F:phospholipase activity"/>
    <property type="evidence" value="ECO:0007669"/>
    <property type="project" value="TreeGrafter"/>
</dbReference>
<dbReference type="InterPro" id="IPR003409">
    <property type="entry name" value="MORN"/>
</dbReference>